<dbReference type="OrthoDB" id="9763909at2"/>
<evidence type="ECO:0000256" key="1">
    <source>
        <dbReference type="HAMAP-Rule" id="MF_02066"/>
    </source>
</evidence>
<dbReference type="InterPro" id="IPR014162">
    <property type="entry name" value="CpoB_C"/>
</dbReference>
<accession>A0A2R8BXE8</accession>
<dbReference type="Pfam" id="PF13432">
    <property type="entry name" value="TPR_16"/>
    <property type="match status" value="1"/>
</dbReference>
<evidence type="ECO:0000313" key="3">
    <source>
        <dbReference type="Proteomes" id="UP000244912"/>
    </source>
</evidence>
<dbReference type="Gene3D" id="1.25.40.10">
    <property type="entry name" value="Tetratricopeptide repeat domain"/>
    <property type="match status" value="1"/>
</dbReference>
<dbReference type="SUPFAM" id="SSF48452">
    <property type="entry name" value="TPR-like"/>
    <property type="match status" value="1"/>
</dbReference>
<organism evidence="2 3">
    <name type="scientific">Palleronia abyssalis</name>
    <dbReference type="NCBI Taxonomy" id="1501240"/>
    <lineage>
        <taxon>Bacteria</taxon>
        <taxon>Pseudomonadati</taxon>
        <taxon>Pseudomonadota</taxon>
        <taxon>Alphaproteobacteria</taxon>
        <taxon>Rhodobacterales</taxon>
        <taxon>Roseobacteraceae</taxon>
        <taxon>Palleronia</taxon>
    </lineage>
</organism>
<dbReference type="HAMAP" id="MF_02066">
    <property type="entry name" value="CpoB"/>
    <property type="match status" value="1"/>
</dbReference>
<keyword evidence="1 2" id="KW-0132">Cell division</keyword>
<reference evidence="3" key="1">
    <citation type="submission" date="2018-03" db="EMBL/GenBank/DDBJ databases">
        <authorList>
            <person name="Rodrigo-Torres L."/>
            <person name="Arahal R. D."/>
            <person name="Lucena T."/>
        </authorList>
    </citation>
    <scope>NUCLEOTIDE SEQUENCE [LARGE SCALE GENOMIC DNA]</scope>
    <source>
        <strain evidence="3">CECT 8504</strain>
    </source>
</reference>
<evidence type="ECO:0000313" key="2">
    <source>
        <dbReference type="EMBL" id="SPJ24746.1"/>
    </source>
</evidence>
<protein>
    <recommendedName>
        <fullName evidence="1">Cell division coordinator CpoB</fullName>
    </recommendedName>
</protein>
<proteinExistence type="inferred from homology"/>
<dbReference type="Proteomes" id="UP000244912">
    <property type="component" value="Unassembled WGS sequence"/>
</dbReference>
<dbReference type="EMBL" id="ONZF01000005">
    <property type="protein sequence ID" value="SPJ24746.1"/>
    <property type="molecule type" value="Genomic_DNA"/>
</dbReference>
<feature type="chain" id="PRO_5015365697" description="Cell division coordinator CpoB" evidence="1">
    <location>
        <begin position="19"/>
        <end position="268"/>
    </location>
</feature>
<comment type="subcellular location">
    <subcellularLocation>
        <location evidence="1">Periplasm</location>
    </subcellularLocation>
</comment>
<sequence precursor="true">MLRGVIFSLALLPGLAWAQSDETLADIKQDLAVLSTELQGLQRELSTTGGPSVNLEGTGALARIDAMEAELRRLTGATERMENRINDVVSDGTNRIGDLRFRVCEIEEGCDFATLGETPALGGVDTPPPSRPAPVTNGAQLAVGEQEDFDRAKEALDSGSFRSAADQFQAFTETYTGGPLTGEAHYLRGDALSQLGEDAEAARAYLDAFSGQPEGPRAADALLQLGLKLETLGQTADACATLGEVPGRFPASEAAAEAEAARARLSCS</sequence>
<dbReference type="GO" id="GO:0043093">
    <property type="term" value="P:FtsZ-dependent cytokinesis"/>
    <property type="evidence" value="ECO:0007669"/>
    <property type="project" value="UniProtKB-UniRule"/>
</dbReference>
<dbReference type="InterPro" id="IPR034706">
    <property type="entry name" value="CpoB"/>
</dbReference>
<keyword evidence="3" id="KW-1185">Reference proteome</keyword>
<name>A0A2R8BXE8_9RHOB</name>
<comment type="similarity">
    <text evidence="1">Belongs to the CpoB family.</text>
</comment>
<dbReference type="RefSeq" id="WP_108894563.1">
    <property type="nucleotide sequence ID" value="NZ_ONZF01000005.1"/>
</dbReference>
<keyword evidence="1" id="KW-0732">Signal</keyword>
<keyword evidence="1" id="KW-0574">Periplasm</keyword>
<feature type="coiled-coil region" evidence="1">
    <location>
        <begin position="24"/>
        <end position="84"/>
    </location>
</feature>
<dbReference type="InterPro" id="IPR011990">
    <property type="entry name" value="TPR-like_helical_dom_sf"/>
</dbReference>
<keyword evidence="1" id="KW-0131">Cell cycle</keyword>
<gene>
    <name evidence="1 2" type="primary">cpoB</name>
    <name evidence="2" type="ORF">PAA8504_02584</name>
</gene>
<dbReference type="NCBIfam" id="TIGR02795">
    <property type="entry name" value="tol_pal_ybgF"/>
    <property type="match status" value="1"/>
</dbReference>
<dbReference type="AlphaFoldDB" id="A0A2R8BXE8"/>
<keyword evidence="1" id="KW-0175">Coiled coil</keyword>
<feature type="signal peptide" evidence="1">
    <location>
        <begin position="1"/>
        <end position="18"/>
    </location>
</feature>
<dbReference type="GO" id="GO:0030288">
    <property type="term" value="C:outer membrane-bounded periplasmic space"/>
    <property type="evidence" value="ECO:0007669"/>
    <property type="project" value="UniProtKB-UniRule"/>
</dbReference>
<comment type="function">
    <text evidence="1">Mediates coordination of peptidoglycan synthesis and outer membrane constriction during cell division.</text>
</comment>